<dbReference type="EMBL" id="JAACXV010000164">
    <property type="protein sequence ID" value="KAF7282605.1"/>
    <property type="molecule type" value="Genomic_DNA"/>
</dbReference>
<accession>A0A834IKM3</accession>
<gene>
    <name evidence="3" type="ORF">GWI33_002324</name>
</gene>
<protein>
    <recommendedName>
        <fullName evidence="5">Armadillo repeat-containing protein gudu</fullName>
    </recommendedName>
</protein>
<dbReference type="InterPro" id="IPR011989">
    <property type="entry name" value="ARM-like"/>
</dbReference>
<dbReference type="SMART" id="SM00185">
    <property type="entry name" value="ARM"/>
    <property type="match status" value="12"/>
</dbReference>
<reference evidence="3" key="1">
    <citation type="submission" date="2020-08" db="EMBL/GenBank/DDBJ databases">
        <title>Genome sequencing and assembly of the red palm weevil Rhynchophorus ferrugineus.</title>
        <authorList>
            <person name="Dias G.B."/>
            <person name="Bergman C.M."/>
            <person name="Manee M."/>
        </authorList>
    </citation>
    <scope>NUCLEOTIDE SEQUENCE</scope>
    <source>
        <strain evidence="3">AA-2017</strain>
        <tissue evidence="3">Whole larva</tissue>
    </source>
</reference>
<proteinExistence type="predicted"/>
<feature type="region of interest" description="Disordered" evidence="2">
    <location>
        <begin position="1"/>
        <end position="55"/>
    </location>
</feature>
<evidence type="ECO:0008006" key="5">
    <source>
        <dbReference type="Google" id="ProtNLM"/>
    </source>
</evidence>
<dbReference type="SUPFAM" id="SSF48371">
    <property type="entry name" value="ARM repeat"/>
    <property type="match status" value="2"/>
</dbReference>
<name>A0A834IKM3_RHYFE</name>
<dbReference type="OrthoDB" id="1683831at2759"/>
<comment type="caution">
    <text evidence="3">The sequence shown here is derived from an EMBL/GenBank/DDBJ whole genome shotgun (WGS) entry which is preliminary data.</text>
</comment>
<evidence type="ECO:0000256" key="1">
    <source>
        <dbReference type="PROSITE-ProRule" id="PRU00259"/>
    </source>
</evidence>
<feature type="compositionally biased region" description="Basic and acidic residues" evidence="2">
    <location>
        <begin position="14"/>
        <end position="26"/>
    </location>
</feature>
<dbReference type="InterPro" id="IPR000225">
    <property type="entry name" value="Armadillo"/>
</dbReference>
<dbReference type="PANTHER" id="PTHR46241">
    <property type="entry name" value="ARMADILLO REPEAT-CONTAINING PROTEIN 4 ARMC4"/>
    <property type="match status" value="1"/>
</dbReference>
<evidence type="ECO:0000313" key="4">
    <source>
        <dbReference type="Proteomes" id="UP000625711"/>
    </source>
</evidence>
<dbReference type="InterPro" id="IPR016024">
    <property type="entry name" value="ARM-type_fold"/>
</dbReference>
<feature type="repeat" description="ARM" evidence="1">
    <location>
        <begin position="103"/>
        <end position="145"/>
    </location>
</feature>
<evidence type="ECO:0000313" key="3">
    <source>
        <dbReference type="EMBL" id="KAF7282605.1"/>
    </source>
</evidence>
<keyword evidence="4" id="KW-1185">Reference proteome</keyword>
<sequence>MKTEASDVSIEGIGDDHNKYIPREVIIEEQPDSEGSSVSGSSSDEEGPSERPKSDIPAEYWHIQKLVKYLKTGNQTATVVALCCLKDHDLTTEINQLAIQEIGGLELLINLLETKDLKCKLGALSVLTELSQNQDIRRCIANLGGINLLVKNLTEPARDLQILVAETIYNVAQVKKARKHIRQCNGIPKLVDFLDCNETYLKTPKEQLVENDIELVDIVKAAARALWSVSKSKKNVQVMMKSGSVPLLAKLLRSVHMDVVIPTIGTISQCANDPSYQLAIQTEGMIRDIVRHLSADEYPELRRFCAETIFKCCEKAASRDMVRQAGGLDPLVNMARDPKTKEDKPLLAAVTGAIWKTAISSENVERFDQLKTVEVLVKLLENVEEDERVLSNVVGALGECLKFEHNRSTLRRADGIPHLVNLLNYTYPPLLENVPMVLRECAEDPDSMRVIEQLDGVRLIWSLLRNDSTKVQANAAWSLVPCIRNAIDSGEMVRCFVGGLEIIVNLLKSPDPHVLACVCAAISEVAKDIENLAVITDYGVVPMLANLVETEDVELRQHLASAIAYCCAWGSNCKMFGRLGAITPLVQYMADNNTEVHRTTALALFHLSKNPFNCITMHESGVVPFLLKAVSSTDWKLQEAAAGCLANIRKLALEAETVHLIRNKSESEEEDDED</sequence>
<feature type="repeat" description="ARM" evidence="1">
    <location>
        <begin position="371"/>
        <end position="415"/>
    </location>
</feature>
<dbReference type="Proteomes" id="UP000625711">
    <property type="component" value="Unassembled WGS sequence"/>
</dbReference>
<dbReference type="Gene3D" id="1.25.10.10">
    <property type="entry name" value="Leucine-rich Repeat Variant"/>
    <property type="match status" value="2"/>
</dbReference>
<dbReference type="PROSITE" id="PS50176">
    <property type="entry name" value="ARM_REPEAT"/>
    <property type="match status" value="2"/>
</dbReference>
<organism evidence="3 4">
    <name type="scientific">Rhynchophorus ferrugineus</name>
    <name type="common">Red palm weevil</name>
    <name type="synonym">Curculio ferrugineus</name>
    <dbReference type="NCBI Taxonomy" id="354439"/>
    <lineage>
        <taxon>Eukaryota</taxon>
        <taxon>Metazoa</taxon>
        <taxon>Ecdysozoa</taxon>
        <taxon>Arthropoda</taxon>
        <taxon>Hexapoda</taxon>
        <taxon>Insecta</taxon>
        <taxon>Pterygota</taxon>
        <taxon>Neoptera</taxon>
        <taxon>Endopterygota</taxon>
        <taxon>Coleoptera</taxon>
        <taxon>Polyphaga</taxon>
        <taxon>Cucujiformia</taxon>
        <taxon>Curculionidae</taxon>
        <taxon>Dryophthorinae</taxon>
        <taxon>Rhynchophorus</taxon>
    </lineage>
</organism>
<feature type="compositionally biased region" description="Low complexity" evidence="2">
    <location>
        <begin position="33"/>
        <end position="42"/>
    </location>
</feature>
<dbReference type="AlphaFoldDB" id="A0A834IKM3"/>
<dbReference type="PANTHER" id="PTHR46241:SF1">
    <property type="entry name" value="OUTER DYNEIN ARM-DOCKING COMPLEX SUBUNIT 2"/>
    <property type="match status" value="1"/>
</dbReference>
<evidence type="ECO:0000256" key="2">
    <source>
        <dbReference type="SAM" id="MobiDB-lite"/>
    </source>
</evidence>